<dbReference type="OrthoDB" id="1466785at2"/>
<dbReference type="Proteomes" id="UP000194873">
    <property type="component" value="Unassembled WGS sequence"/>
</dbReference>
<name>A0A243W552_9BACT</name>
<dbReference type="EMBL" id="MTSE01000062">
    <property type="protein sequence ID" value="OUJ67843.1"/>
    <property type="molecule type" value="Genomic_DNA"/>
</dbReference>
<reference evidence="1 2" key="1">
    <citation type="submission" date="2017-01" db="EMBL/GenBank/DDBJ databases">
        <title>A new Hymenobacter.</title>
        <authorList>
            <person name="Liang Y."/>
            <person name="Feng F."/>
        </authorList>
    </citation>
    <scope>NUCLEOTIDE SEQUENCE [LARGE SCALE GENOMIC DNA]</scope>
    <source>
        <strain evidence="1">MIMBbqt21</strain>
    </source>
</reference>
<dbReference type="RefSeq" id="WP_086597504.1">
    <property type="nucleotide sequence ID" value="NZ_MTSE01000062.1"/>
</dbReference>
<accession>A0A243W552</accession>
<protein>
    <recommendedName>
        <fullName evidence="3">DUF3037 domain-containing protein</fullName>
    </recommendedName>
</protein>
<evidence type="ECO:0000313" key="1">
    <source>
        <dbReference type="EMBL" id="OUJ67843.1"/>
    </source>
</evidence>
<evidence type="ECO:0008006" key="3">
    <source>
        <dbReference type="Google" id="ProtNLM"/>
    </source>
</evidence>
<proteinExistence type="predicted"/>
<gene>
    <name evidence="1" type="ORF">BXP70_28470</name>
</gene>
<sequence>MKNTAFHTLIRIAPNPASGEAVVVGLVFFDGSRYWMRVSSRKVRLAGMLIPQARGVVRDVVSQIERRVATDMQARQAAVAEGVKPSGKHLLQLADWEYLSRYSNGILRIGTPTSVAMFENDTPESVFEQLFVRLVDSTVSQDKPSLIQASPLVQEPVVQLMERVKPLVHTNLRITDRQLPELFFEFRMECLGLNGSFTAAHVLPLDFYGMDTLQQHVFEYDTVARSLLRKFRRDSKGSAFYLLCDEPSEESDPDKHKFWRAIKENPLLKVIPIEEAGEVAERIEKTGAKRFLKAEPTHTSQQEVA</sequence>
<organism evidence="1 2">
    <name type="scientific">Hymenobacter crusticola</name>
    <dbReference type="NCBI Taxonomy" id="1770526"/>
    <lineage>
        <taxon>Bacteria</taxon>
        <taxon>Pseudomonadati</taxon>
        <taxon>Bacteroidota</taxon>
        <taxon>Cytophagia</taxon>
        <taxon>Cytophagales</taxon>
        <taxon>Hymenobacteraceae</taxon>
        <taxon>Hymenobacter</taxon>
    </lineage>
</organism>
<keyword evidence="2" id="KW-1185">Reference proteome</keyword>
<evidence type="ECO:0000313" key="2">
    <source>
        <dbReference type="Proteomes" id="UP000194873"/>
    </source>
</evidence>
<comment type="caution">
    <text evidence="1">The sequence shown here is derived from an EMBL/GenBank/DDBJ whole genome shotgun (WGS) entry which is preliminary data.</text>
</comment>
<dbReference type="AlphaFoldDB" id="A0A243W552"/>